<evidence type="ECO:0000256" key="1">
    <source>
        <dbReference type="SAM" id="Phobius"/>
    </source>
</evidence>
<dbReference type="Proteomes" id="UP000664795">
    <property type="component" value="Unassembled WGS sequence"/>
</dbReference>
<organism evidence="2 3">
    <name type="scientific">Fibrella aquatilis</name>
    <dbReference type="NCBI Taxonomy" id="2817059"/>
    <lineage>
        <taxon>Bacteria</taxon>
        <taxon>Pseudomonadati</taxon>
        <taxon>Bacteroidota</taxon>
        <taxon>Cytophagia</taxon>
        <taxon>Cytophagales</taxon>
        <taxon>Spirosomataceae</taxon>
        <taxon>Fibrella</taxon>
    </lineage>
</organism>
<evidence type="ECO:0000313" key="2">
    <source>
        <dbReference type="EMBL" id="MBO0932506.1"/>
    </source>
</evidence>
<reference evidence="2 3" key="1">
    <citation type="submission" date="2021-03" db="EMBL/GenBank/DDBJ databases">
        <title>Fibrella sp. HMF5036 genome sequencing and assembly.</title>
        <authorList>
            <person name="Kang H."/>
            <person name="Kim H."/>
            <person name="Bae S."/>
            <person name="Joh K."/>
        </authorList>
    </citation>
    <scope>NUCLEOTIDE SEQUENCE [LARGE SCALE GENOMIC DNA]</scope>
    <source>
        <strain evidence="2 3">HMF5036</strain>
    </source>
</reference>
<feature type="transmembrane region" description="Helical" evidence="1">
    <location>
        <begin position="211"/>
        <end position="233"/>
    </location>
</feature>
<dbReference type="RefSeq" id="WP_207336462.1">
    <property type="nucleotide sequence ID" value="NZ_JAFMYU010000012.1"/>
</dbReference>
<protein>
    <submittedName>
        <fullName evidence="2">Uncharacterized protein</fullName>
    </submittedName>
</protein>
<keyword evidence="1" id="KW-0812">Transmembrane</keyword>
<feature type="transmembrane region" description="Helical" evidence="1">
    <location>
        <begin position="12"/>
        <end position="35"/>
    </location>
</feature>
<feature type="transmembrane region" description="Helical" evidence="1">
    <location>
        <begin position="304"/>
        <end position="326"/>
    </location>
</feature>
<feature type="transmembrane region" description="Helical" evidence="1">
    <location>
        <begin position="178"/>
        <end position="205"/>
    </location>
</feature>
<keyword evidence="1" id="KW-1133">Transmembrane helix</keyword>
<sequence>MNRSLSLSTTTVDRLVLGFIGLLAALFYAAIYRYAINVPVVDDLLYIDSIRRITTPGTGFAEQMRVLVEQHNDHRILLSRLLVLTDYWLEGQVNYRTLTLAGSLSVAGIGWQLYQIFRQAGLSRWLVLPFALVLFQPSYQEDVWGVLCLLQHTVTLWLTIIVFRLLARPEPLAQAGALALGGLVLYSNSNGLFMWVAAVGLLLLMERWRWALAWGLGGVVLIGLYFGVDYTFVSKNSLAVAAEHPGWVVKSVLSAMGGAAYFDGRKWLLVPMLWAVMGLGILVLLVITISWIRALFGSKKVLSASLVPFLGIAFVLACSTGASAITRSDGGLMLPDRYQLFCVAYLLVVYGLLLLQLPQRWETTVGLVGVGFTSWFWLNAWLYYGPLLSEHYDAKVAEAMSLKHYHYSIISQTFGLDRDWQQRWETAMNRGIYQVPDLPEIRSVEAAMKTVPTQDSITRFITRTERLGFLNNDALFLQQDTLPTPRFLYIRSATDWYLLPAQPLPKPILKPWLPNRGAKSIVVPVMLKPGTYRLGWLRQMPAGWIPTLTEQALIVSNKPQTNKATQ</sequence>
<dbReference type="EMBL" id="JAFMYU010000012">
    <property type="protein sequence ID" value="MBO0932506.1"/>
    <property type="molecule type" value="Genomic_DNA"/>
</dbReference>
<feature type="transmembrane region" description="Helical" evidence="1">
    <location>
        <begin position="144"/>
        <end position="166"/>
    </location>
</feature>
<accession>A0A939G5Y8</accession>
<keyword evidence="1" id="KW-0472">Membrane</keyword>
<name>A0A939G5Y8_9BACT</name>
<comment type="caution">
    <text evidence="2">The sequence shown here is derived from an EMBL/GenBank/DDBJ whole genome shotgun (WGS) entry which is preliminary data.</text>
</comment>
<feature type="transmembrane region" description="Helical" evidence="1">
    <location>
        <begin position="268"/>
        <end position="292"/>
    </location>
</feature>
<feature type="transmembrane region" description="Helical" evidence="1">
    <location>
        <begin position="338"/>
        <end position="357"/>
    </location>
</feature>
<proteinExistence type="predicted"/>
<evidence type="ECO:0000313" key="3">
    <source>
        <dbReference type="Proteomes" id="UP000664795"/>
    </source>
</evidence>
<keyword evidence="3" id="KW-1185">Reference proteome</keyword>
<feature type="transmembrane region" description="Helical" evidence="1">
    <location>
        <begin position="364"/>
        <end position="384"/>
    </location>
</feature>
<dbReference type="AlphaFoldDB" id="A0A939G5Y8"/>
<gene>
    <name evidence="2" type="ORF">J2I48_15950</name>
</gene>